<evidence type="ECO:0000313" key="3">
    <source>
        <dbReference type="Proteomes" id="UP000549913"/>
    </source>
</evidence>
<organism evidence="2 3">
    <name type="scientific">Herbiconiux flava</name>
    <dbReference type="NCBI Taxonomy" id="881268"/>
    <lineage>
        <taxon>Bacteria</taxon>
        <taxon>Bacillati</taxon>
        <taxon>Actinomycetota</taxon>
        <taxon>Actinomycetes</taxon>
        <taxon>Micrococcales</taxon>
        <taxon>Microbacteriaceae</taxon>
        <taxon>Herbiconiux</taxon>
    </lineage>
</organism>
<proteinExistence type="predicted"/>
<evidence type="ECO:0000313" key="2">
    <source>
        <dbReference type="EMBL" id="NYD68929.1"/>
    </source>
</evidence>
<keyword evidence="1" id="KW-1133">Transmembrane helix</keyword>
<dbReference type="Proteomes" id="UP000549913">
    <property type="component" value="Unassembled WGS sequence"/>
</dbReference>
<name>A0A852SLH0_9MICO</name>
<dbReference type="RefSeq" id="WP_179546360.1">
    <property type="nucleotide sequence ID" value="NZ_BSEW01000001.1"/>
</dbReference>
<sequence length="76" mass="8397">MKQLSRSKPFLWFALAFGALCVVLGAMTFVTPMGQETMTRGLSGALHLKVWMGGVIAVLLGGWFIWRSVRLMKQAP</sequence>
<keyword evidence="1" id="KW-0472">Membrane</keyword>
<evidence type="ECO:0000256" key="1">
    <source>
        <dbReference type="SAM" id="Phobius"/>
    </source>
</evidence>
<keyword evidence="3" id="KW-1185">Reference proteome</keyword>
<gene>
    <name evidence="2" type="ORF">BJ984_000087</name>
</gene>
<dbReference type="EMBL" id="JACCBM010000001">
    <property type="protein sequence ID" value="NYD68929.1"/>
    <property type="molecule type" value="Genomic_DNA"/>
</dbReference>
<keyword evidence="1" id="KW-0812">Transmembrane</keyword>
<accession>A0A852SLH0</accession>
<protein>
    <submittedName>
        <fullName evidence="2">Putative Mn2+ efflux pump MntP</fullName>
    </submittedName>
</protein>
<feature type="transmembrane region" description="Helical" evidence="1">
    <location>
        <begin position="49"/>
        <end position="66"/>
    </location>
</feature>
<reference evidence="2 3" key="1">
    <citation type="submission" date="2020-07" db="EMBL/GenBank/DDBJ databases">
        <title>Sequencing the genomes of 1000 actinobacteria strains.</title>
        <authorList>
            <person name="Klenk H.-P."/>
        </authorList>
    </citation>
    <scope>NUCLEOTIDE SEQUENCE [LARGE SCALE GENOMIC DNA]</scope>
    <source>
        <strain evidence="2 3">DSM 26474</strain>
    </source>
</reference>
<comment type="caution">
    <text evidence="2">The sequence shown here is derived from an EMBL/GenBank/DDBJ whole genome shotgun (WGS) entry which is preliminary data.</text>
</comment>
<dbReference type="AlphaFoldDB" id="A0A852SLH0"/>